<organism evidence="2 3">
    <name type="scientific">Nocardia arthritidis</name>
    <dbReference type="NCBI Taxonomy" id="228602"/>
    <lineage>
        <taxon>Bacteria</taxon>
        <taxon>Bacillati</taxon>
        <taxon>Actinomycetota</taxon>
        <taxon>Actinomycetes</taxon>
        <taxon>Mycobacteriales</taxon>
        <taxon>Nocardiaceae</taxon>
        <taxon>Nocardia</taxon>
    </lineage>
</organism>
<evidence type="ECO:0000259" key="1">
    <source>
        <dbReference type="Pfam" id="PF04149"/>
    </source>
</evidence>
<proteinExistence type="predicted"/>
<accession>A0A6G9Y9G7</accession>
<evidence type="ECO:0000313" key="3">
    <source>
        <dbReference type="Proteomes" id="UP000503540"/>
    </source>
</evidence>
<dbReference type="KEGG" id="nah:F5544_09590"/>
<dbReference type="Pfam" id="PF04149">
    <property type="entry name" value="DUF397"/>
    <property type="match status" value="1"/>
</dbReference>
<evidence type="ECO:0000313" key="2">
    <source>
        <dbReference type="EMBL" id="QIS09818.1"/>
    </source>
</evidence>
<dbReference type="Proteomes" id="UP000503540">
    <property type="component" value="Chromosome"/>
</dbReference>
<dbReference type="InterPro" id="IPR007278">
    <property type="entry name" value="DUF397"/>
</dbReference>
<dbReference type="EMBL" id="CP046172">
    <property type="protein sequence ID" value="QIS09818.1"/>
    <property type="molecule type" value="Genomic_DNA"/>
</dbReference>
<keyword evidence="3" id="KW-1185">Reference proteome</keyword>
<protein>
    <submittedName>
        <fullName evidence="2">DUF397 domain-containing protein</fullName>
    </submittedName>
</protein>
<dbReference type="AlphaFoldDB" id="A0A6G9Y9G7"/>
<sequence>MQSRVGWRNLGNREQAMSTADRLAWRTSSYSGNGEGCVDVAPAHDTVYVRHAKYHDHGTIVFEAAQWSSFVEEALRNDGSRNGVALITTDRDDTVVSAGTVQLRFNPVEWRAFLAGAADGEFDFAAETKPAVCRVRKLVAESQNE</sequence>
<name>A0A6G9Y9G7_9NOCA</name>
<gene>
    <name evidence="2" type="ORF">F5544_09590</name>
</gene>
<reference evidence="2 3" key="1">
    <citation type="journal article" date="2019" name="ACS Chem. Biol.">
        <title>Identification and Mobilization of a Cryptic Antibiotic Biosynthesis Gene Locus from a Human-Pathogenic Nocardia Isolate.</title>
        <authorList>
            <person name="Herisse M."/>
            <person name="Ishida K."/>
            <person name="Porter J.L."/>
            <person name="Howden B."/>
            <person name="Hertweck C."/>
            <person name="Stinear T.P."/>
            <person name="Pidot S.J."/>
        </authorList>
    </citation>
    <scope>NUCLEOTIDE SEQUENCE [LARGE SCALE GENOMIC DNA]</scope>
    <source>
        <strain evidence="2 3">AUSMDU00012717</strain>
    </source>
</reference>
<feature type="domain" description="DUF397" evidence="1">
    <location>
        <begin position="23"/>
        <end position="73"/>
    </location>
</feature>